<proteinExistence type="predicted"/>
<evidence type="ECO:0000313" key="2">
    <source>
        <dbReference type="Proteomes" id="UP000799750"/>
    </source>
</evidence>
<dbReference type="EMBL" id="MU004181">
    <property type="protein sequence ID" value="KAF2502392.1"/>
    <property type="molecule type" value="Genomic_DNA"/>
</dbReference>
<reference evidence="1" key="1">
    <citation type="journal article" date="2020" name="Stud. Mycol.">
        <title>101 Dothideomycetes genomes: a test case for predicting lifestyles and emergence of pathogens.</title>
        <authorList>
            <person name="Haridas S."/>
            <person name="Albert R."/>
            <person name="Binder M."/>
            <person name="Bloem J."/>
            <person name="Labutti K."/>
            <person name="Salamov A."/>
            <person name="Andreopoulos B."/>
            <person name="Baker S."/>
            <person name="Barry K."/>
            <person name="Bills G."/>
            <person name="Bluhm B."/>
            <person name="Cannon C."/>
            <person name="Castanera R."/>
            <person name="Culley D."/>
            <person name="Daum C."/>
            <person name="Ezra D."/>
            <person name="Gonzalez J."/>
            <person name="Henrissat B."/>
            <person name="Kuo A."/>
            <person name="Liang C."/>
            <person name="Lipzen A."/>
            <person name="Lutzoni F."/>
            <person name="Magnuson J."/>
            <person name="Mondo S."/>
            <person name="Nolan M."/>
            <person name="Ohm R."/>
            <person name="Pangilinan J."/>
            <person name="Park H.-J."/>
            <person name="Ramirez L."/>
            <person name="Alfaro M."/>
            <person name="Sun H."/>
            <person name="Tritt A."/>
            <person name="Yoshinaga Y."/>
            <person name="Zwiers L.-H."/>
            <person name="Turgeon B."/>
            <person name="Goodwin S."/>
            <person name="Spatafora J."/>
            <person name="Crous P."/>
            <person name="Grigoriev I."/>
        </authorList>
    </citation>
    <scope>NUCLEOTIDE SEQUENCE</scope>
    <source>
        <strain evidence="1">CBS 269.34</strain>
    </source>
</reference>
<dbReference type="AlphaFoldDB" id="A0A6A6RDC0"/>
<protein>
    <submittedName>
        <fullName evidence="1">Uncharacterized protein</fullName>
    </submittedName>
</protein>
<sequence length="252" mass="26557">MDCAAEPSIFCTMPSAAVTAVERIAVSTVLGRRWSVAQSTCARMQRAGRDSVAMLAGREDCRAIRTFGNATGRAAGGASGVMSAQGVVSGADGGLGAVYAVRVAVNVAMNRAPWVSISRPGLSSSVLDKRCAQTPYRDRHCGLPCQCRHAECESQGRLGLVPRAEIPAPHDLAEGRILERSEQMTDDGQADKARLTVRDCGSDAVRGRRLLGCGAGMCVWAGADRDPKTLRANRGKAIYFDRATALPGTPPL</sequence>
<accession>A0A6A6RDC0</accession>
<keyword evidence="2" id="KW-1185">Reference proteome</keyword>
<dbReference type="Proteomes" id="UP000799750">
    <property type="component" value="Unassembled WGS sequence"/>
</dbReference>
<gene>
    <name evidence="1" type="ORF">BU16DRAFT_554453</name>
</gene>
<organism evidence="1 2">
    <name type="scientific">Lophium mytilinum</name>
    <dbReference type="NCBI Taxonomy" id="390894"/>
    <lineage>
        <taxon>Eukaryota</taxon>
        <taxon>Fungi</taxon>
        <taxon>Dikarya</taxon>
        <taxon>Ascomycota</taxon>
        <taxon>Pezizomycotina</taxon>
        <taxon>Dothideomycetes</taxon>
        <taxon>Pleosporomycetidae</taxon>
        <taxon>Mytilinidiales</taxon>
        <taxon>Mytilinidiaceae</taxon>
        <taxon>Lophium</taxon>
    </lineage>
</organism>
<evidence type="ECO:0000313" key="1">
    <source>
        <dbReference type="EMBL" id="KAF2502392.1"/>
    </source>
</evidence>
<name>A0A6A6RDC0_9PEZI</name>